<reference evidence="4 5" key="1">
    <citation type="journal article" date="2008" name="Nature">
        <title>The genome of the model beetle and pest Tribolium castaneum.</title>
        <authorList>
            <consortium name="Tribolium Genome Sequencing Consortium"/>
            <person name="Richards S."/>
            <person name="Gibbs R.A."/>
            <person name="Weinstock G.M."/>
            <person name="Brown S.J."/>
            <person name="Denell R."/>
            <person name="Beeman R.W."/>
            <person name="Gibbs R."/>
            <person name="Beeman R.W."/>
            <person name="Brown S.J."/>
            <person name="Bucher G."/>
            <person name="Friedrich M."/>
            <person name="Grimmelikhuijzen C.J."/>
            <person name="Klingler M."/>
            <person name="Lorenzen M."/>
            <person name="Richards S."/>
            <person name="Roth S."/>
            <person name="Schroder R."/>
            <person name="Tautz D."/>
            <person name="Zdobnov E.M."/>
            <person name="Muzny D."/>
            <person name="Gibbs R.A."/>
            <person name="Weinstock G.M."/>
            <person name="Attaway T."/>
            <person name="Bell S."/>
            <person name="Buhay C.J."/>
            <person name="Chandrabose M.N."/>
            <person name="Chavez D."/>
            <person name="Clerk-Blankenburg K.P."/>
            <person name="Cree A."/>
            <person name="Dao M."/>
            <person name="Davis C."/>
            <person name="Chacko J."/>
            <person name="Dinh H."/>
            <person name="Dugan-Rocha S."/>
            <person name="Fowler G."/>
            <person name="Garner T.T."/>
            <person name="Garnes J."/>
            <person name="Gnirke A."/>
            <person name="Hawes A."/>
            <person name="Hernandez J."/>
            <person name="Hines S."/>
            <person name="Holder M."/>
            <person name="Hume J."/>
            <person name="Jhangiani S.N."/>
            <person name="Joshi V."/>
            <person name="Khan Z.M."/>
            <person name="Jackson L."/>
            <person name="Kovar C."/>
            <person name="Kowis A."/>
            <person name="Lee S."/>
            <person name="Lewis L.R."/>
            <person name="Margolis J."/>
            <person name="Morgan M."/>
            <person name="Nazareth L.V."/>
            <person name="Nguyen N."/>
            <person name="Okwuonu G."/>
            <person name="Parker D."/>
            <person name="Richards S."/>
            <person name="Ruiz S.J."/>
            <person name="Santibanez J."/>
            <person name="Savard J."/>
            <person name="Scherer S.E."/>
            <person name="Schneider B."/>
            <person name="Sodergren E."/>
            <person name="Tautz D."/>
            <person name="Vattahil S."/>
            <person name="Villasana D."/>
            <person name="White C.S."/>
            <person name="Wright R."/>
            <person name="Park Y."/>
            <person name="Beeman R.W."/>
            <person name="Lord J."/>
            <person name="Oppert B."/>
            <person name="Lorenzen M."/>
            <person name="Brown S."/>
            <person name="Wang L."/>
            <person name="Savard J."/>
            <person name="Tautz D."/>
            <person name="Richards S."/>
            <person name="Weinstock G."/>
            <person name="Gibbs R.A."/>
            <person name="Liu Y."/>
            <person name="Worley K."/>
            <person name="Weinstock G."/>
            <person name="Elsik C.G."/>
            <person name="Reese J.T."/>
            <person name="Elhaik E."/>
            <person name="Landan G."/>
            <person name="Graur D."/>
            <person name="Arensburger P."/>
            <person name="Atkinson P."/>
            <person name="Beeman R.W."/>
            <person name="Beidler J."/>
            <person name="Brown S.J."/>
            <person name="Demuth J.P."/>
            <person name="Drury D.W."/>
            <person name="Du Y.Z."/>
            <person name="Fujiwara H."/>
            <person name="Lorenzen M."/>
            <person name="Maselli V."/>
            <person name="Osanai M."/>
            <person name="Park Y."/>
            <person name="Robertson H.M."/>
            <person name="Tu Z."/>
            <person name="Wang J.J."/>
            <person name="Wang S."/>
            <person name="Richards S."/>
            <person name="Song H."/>
            <person name="Zhang L."/>
            <person name="Sodergren E."/>
            <person name="Werner D."/>
            <person name="Stanke M."/>
            <person name="Morgenstern B."/>
            <person name="Solovyev V."/>
            <person name="Kosarev P."/>
            <person name="Brown G."/>
            <person name="Chen H.C."/>
            <person name="Ermolaeva O."/>
            <person name="Hlavina W."/>
            <person name="Kapustin Y."/>
            <person name="Kiryutin B."/>
            <person name="Kitts P."/>
            <person name="Maglott D."/>
            <person name="Pruitt K."/>
            <person name="Sapojnikov V."/>
            <person name="Souvorov A."/>
            <person name="Mackey A.J."/>
            <person name="Waterhouse R.M."/>
            <person name="Wyder S."/>
            <person name="Zdobnov E.M."/>
            <person name="Zdobnov E.M."/>
            <person name="Wyder S."/>
            <person name="Kriventseva E.V."/>
            <person name="Kadowaki T."/>
            <person name="Bork P."/>
            <person name="Aranda M."/>
            <person name="Bao R."/>
            <person name="Beermann A."/>
            <person name="Berns N."/>
            <person name="Bolognesi R."/>
            <person name="Bonneton F."/>
            <person name="Bopp D."/>
            <person name="Brown S.J."/>
            <person name="Bucher G."/>
            <person name="Butts T."/>
            <person name="Chaumot A."/>
            <person name="Denell R.E."/>
            <person name="Ferrier D.E."/>
            <person name="Friedrich M."/>
            <person name="Gordon C.M."/>
            <person name="Jindra M."/>
            <person name="Klingler M."/>
            <person name="Lan Q."/>
            <person name="Lattorff H.M."/>
            <person name="Laudet V."/>
            <person name="von Levetsow C."/>
            <person name="Liu Z."/>
            <person name="Lutz R."/>
            <person name="Lynch J.A."/>
            <person name="da Fonseca R.N."/>
            <person name="Posnien N."/>
            <person name="Reuter R."/>
            <person name="Roth S."/>
            <person name="Savard J."/>
            <person name="Schinko J.B."/>
            <person name="Schmitt C."/>
            <person name="Schoppmeier M."/>
            <person name="Schroder R."/>
            <person name="Shippy T.D."/>
            <person name="Simonnet F."/>
            <person name="Marques-Souza H."/>
            <person name="Tautz D."/>
            <person name="Tomoyasu Y."/>
            <person name="Trauner J."/>
            <person name="Van der Zee M."/>
            <person name="Vervoort M."/>
            <person name="Wittkopp N."/>
            <person name="Wimmer E.A."/>
            <person name="Yang X."/>
            <person name="Jones A.K."/>
            <person name="Sattelle D.B."/>
            <person name="Ebert P.R."/>
            <person name="Nelson D."/>
            <person name="Scott J.G."/>
            <person name="Beeman R.W."/>
            <person name="Muthukrishnan S."/>
            <person name="Kramer K.J."/>
            <person name="Arakane Y."/>
            <person name="Beeman R.W."/>
            <person name="Zhu Q."/>
            <person name="Hogenkamp D."/>
            <person name="Dixit R."/>
            <person name="Oppert B."/>
            <person name="Jiang H."/>
            <person name="Zou Z."/>
            <person name="Marshall J."/>
            <person name="Elpidina E."/>
            <person name="Vinokurov K."/>
            <person name="Oppert C."/>
            <person name="Zou Z."/>
            <person name="Evans J."/>
            <person name="Lu Z."/>
            <person name="Zhao P."/>
            <person name="Sumathipala N."/>
            <person name="Altincicek B."/>
            <person name="Vilcinskas A."/>
            <person name="Williams M."/>
            <person name="Hultmark D."/>
            <person name="Hetru C."/>
            <person name="Jiang H."/>
            <person name="Grimmelikhuijzen C.J."/>
            <person name="Hauser F."/>
            <person name="Cazzamali G."/>
            <person name="Williamson M."/>
            <person name="Park Y."/>
            <person name="Li B."/>
            <person name="Tanaka Y."/>
            <person name="Predel R."/>
            <person name="Neupert S."/>
            <person name="Schachtner J."/>
            <person name="Verleyen P."/>
            <person name="Raible F."/>
            <person name="Bork P."/>
            <person name="Friedrich M."/>
            <person name="Walden K.K."/>
            <person name="Robertson H.M."/>
            <person name="Angeli S."/>
            <person name="Foret S."/>
            <person name="Bucher G."/>
            <person name="Schuetz S."/>
            <person name="Maleszka R."/>
            <person name="Wimmer E.A."/>
            <person name="Beeman R.W."/>
            <person name="Lorenzen M."/>
            <person name="Tomoyasu Y."/>
            <person name="Miller S.C."/>
            <person name="Grossmann D."/>
            <person name="Bucher G."/>
        </authorList>
    </citation>
    <scope>NUCLEOTIDE SEQUENCE [LARGE SCALE GENOMIC DNA]</scope>
    <source>
        <strain evidence="4 5">Georgia GA2</strain>
    </source>
</reference>
<organism evidence="4 5">
    <name type="scientific">Tribolium castaneum</name>
    <name type="common">Red flour beetle</name>
    <dbReference type="NCBI Taxonomy" id="7070"/>
    <lineage>
        <taxon>Eukaryota</taxon>
        <taxon>Metazoa</taxon>
        <taxon>Ecdysozoa</taxon>
        <taxon>Arthropoda</taxon>
        <taxon>Hexapoda</taxon>
        <taxon>Insecta</taxon>
        <taxon>Pterygota</taxon>
        <taxon>Neoptera</taxon>
        <taxon>Endopterygota</taxon>
        <taxon>Coleoptera</taxon>
        <taxon>Polyphaga</taxon>
        <taxon>Cucujiformia</taxon>
        <taxon>Tenebrionidae</taxon>
        <taxon>Tenebrionidae incertae sedis</taxon>
        <taxon>Tribolium</taxon>
    </lineage>
</organism>
<evidence type="ECO:0000313" key="5">
    <source>
        <dbReference type="Proteomes" id="UP000007266"/>
    </source>
</evidence>
<dbReference type="PROSITE" id="PS50994">
    <property type="entry name" value="INTEGRASE"/>
    <property type="match status" value="1"/>
</dbReference>
<name>A0A139W8T7_TRICA</name>
<sequence length="416" mass="48634">MLYPKHLKILEDVESHEEQIAIIQNYHYGKSNHRGINETLQKISSRYYWPNMQKAIQNFINKCEICKAVKYDRKPLKLKFNLTPTPTKPFEIVHIDVLKYQSHKFLTIIDAFSKYAQVYLLENMQAIEIMKKLLIFFSHHSVPSLIITDNGSEFDNGVVTEFFRLHKIDVHFCSPHHPASNGLIERFHSTFLEHLNLLNNRPEFSKDPISTKILYATIAYNNSIYSTTKLTPFNVLNLNNEQEIGDINLEYLNRLQTLEFVPEINQYLGIFPVPVPIKTSCSNVLAQHQIQGVFLFENQLNCQKYVNDQLLIFNDTTEGKPIILEDFRLPARNNAKIPKLTLRTLQVTSLTNNLPRLQMYPYEDSKNIWHLTGTAILYFVFLALAIWFMMQKIAFRRRNQTEEAPEPVELPRDAKF</sequence>
<dbReference type="GO" id="GO:0003676">
    <property type="term" value="F:nucleic acid binding"/>
    <property type="evidence" value="ECO:0007669"/>
    <property type="project" value="InterPro"/>
</dbReference>
<dbReference type="InterPro" id="IPR050951">
    <property type="entry name" value="Retrovirus_Pol_polyprotein"/>
</dbReference>
<dbReference type="GO" id="GO:0015074">
    <property type="term" value="P:DNA integration"/>
    <property type="evidence" value="ECO:0007669"/>
    <property type="project" value="InterPro"/>
</dbReference>
<dbReference type="EC" id="2.7.7.49" evidence="1"/>
<dbReference type="Pfam" id="PF00665">
    <property type="entry name" value="rve"/>
    <property type="match status" value="1"/>
</dbReference>
<keyword evidence="2" id="KW-0472">Membrane</keyword>
<dbReference type="Pfam" id="PF17921">
    <property type="entry name" value="Integrase_H2C2"/>
    <property type="match status" value="1"/>
</dbReference>
<dbReference type="GO" id="GO:0003964">
    <property type="term" value="F:RNA-directed DNA polymerase activity"/>
    <property type="evidence" value="ECO:0007669"/>
    <property type="project" value="UniProtKB-EC"/>
</dbReference>
<evidence type="ECO:0000256" key="2">
    <source>
        <dbReference type="SAM" id="Phobius"/>
    </source>
</evidence>
<protein>
    <recommendedName>
        <fullName evidence="1">RNA-directed DNA polymerase</fullName>
        <ecNumber evidence="1">2.7.7.49</ecNumber>
    </recommendedName>
</protein>
<keyword evidence="2" id="KW-1133">Transmembrane helix</keyword>
<dbReference type="InterPro" id="IPR036397">
    <property type="entry name" value="RNaseH_sf"/>
</dbReference>
<proteinExistence type="predicted"/>
<keyword evidence="2" id="KW-0812">Transmembrane</keyword>
<evidence type="ECO:0000259" key="3">
    <source>
        <dbReference type="PROSITE" id="PS50994"/>
    </source>
</evidence>
<dbReference type="EMBL" id="KQ972982">
    <property type="protein sequence ID" value="KXZ75701.1"/>
    <property type="molecule type" value="Genomic_DNA"/>
</dbReference>
<dbReference type="SUPFAM" id="SSF53098">
    <property type="entry name" value="Ribonuclease H-like"/>
    <property type="match status" value="1"/>
</dbReference>
<reference evidence="4 5" key="2">
    <citation type="journal article" date="2010" name="Nucleic Acids Res.">
        <title>BeetleBase in 2010: revisions to provide comprehensive genomic information for Tribolium castaneum.</title>
        <authorList>
            <person name="Kim H.S."/>
            <person name="Murphy T."/>
            <person name="Xia J."/>
            <person name="Caragea D."/>
            <person name="Park Y."/>
            <person name="Beeman R.W."/>
            <person name="Lorenzen M.D."/>
            <person name="Butcher S."/>
            <person name="Manak J.R."/>
            <person name="Brown S.J."/>
        </authorList>
    </citation>
    <scope>NUCLEOTIDE SEQUENCE [LARGE SCALE GENOMIC DNA]</scope>
    <source>
        <strain evidence="4 5">Georgia GA2</strain>
    </source>
</reference>
<accession>A0A139W8T7</accession>
<dbReference type="PANTHER" id="PTHR37984">
    <property type="entry name" value="PROTEIN CBG26694"/>
    <property type="match status" value="1"/>
</dbReference>
<feature type="transmembrane region" description="Helical" evidence="2">
    <location>
        <begin position="368"/>
        <end position="390"/>
    </location>
</feature>
<dbReference type="InterPro" id="IPR001584">
    <property type="entry name" value="Integrase_cat-core"/>
</dbReference>
<dbReference type="AlphaFoldDB" id="A0A139W8T7"/>
<keyword evidence="5" id="KW-1185">Reference proteome</keyword>
<evidence type="ECO:0000313" key="4">
    <source>
        <dbReference type="EMBL" id="KXZ75701.1"/>
    </source>
</evidence>
<feature type="domain" description="Integrase catalytic" evidence="3">
    <location>
        <begin position="85"/>
        <end position="240"/>
    </location>
</feature>
<gene>
    <name evidence="4" type="primary">AUGUSTUS-3.0.2_31219</name>
    <name evidence="4" type="ORF">TcasGA2_TC031219</name>
</gene>
<dbReference type="InParanoid" id="A0A139W8T7"/>
<dbReference type="PANTHER" id="PTHR37984:SF15">
    <property type="entry name" value="INTEGRASE CATALYTIC DOMAIN-CONTAINING PROTEIN"/>
    <property type="match status" value="1"/>
</dbReference>
<dbReference type="Gene3D" id="3.30.420.10">
    <property type="entry name" value="Ribonuclease H-like superfamily/Ribonuclease H"/>
    <property type="match status" value="1"/>
</dbReference>
<dbReference type="InterPro" id="IPR041588">
    <property type="entry name" value="Integrase_H2C2"/>
</dbReference>
<evidence type="ECO:0000256" key="1">
    <source>
        <dbReference type="ARBA" id="ARBA00012493"/>
    </source>
</evidence>
<dbReference type="Proteomes" id="UP000007266">
    <property type="component" value="Unassembled WGS sequence"/>
</dbReference>
<dbReference type="InterPro" id="IPR012337">
    <property type="entry name" value="RNaseH-like_sf"/>
</dbReference>
<dbReference type="Gene3D" id="1.10.340.70">
    <property type="match status" value="1"/>
</dbReference>
<dbReference type="STRING" id="7070.A0A139W8T7"/>